<dbReference type="GO" id="GO:0043488">
    <property type="term" value="P:regulation of mRNA stability"/>
    <property type="evidence" value="ECO:0007669"/>
    <property type="project" value="InterPro"/>
</dbReference>
<evidence type="ECO:0000256" key="5">
    <source>
        <dbReference type="ARBA" id="ARBA00022771"/>
    </source>
</evidence>
<feature type="region of interest" description="Disordered" evidence="8">
    <location>
        <begin position="243"/>
        <end position="297"/>
    </location>
</feature>
<comment type="subcellular location">
    <subcellularLocation>
        <location evidence="1">Nucleus</location>
    </subcellularLocation>
</comment>
<evidence type="ECO:0000256" key="1">
    <source>
        <dbReference type="ARBA" id="ARBA00004123"/>
    </source>
</evidence>
<feature type="region of interest" description="Disordered" evidence="8">
    <location>
        <begin position="456"/>
        <end position="486"/>
    </location>
</feature>
<feature type="compositionally biased region" description="Polar residues" evidence="8">
    <location>
        <begin position="107"/>
        <end position="118"/>
    </location>
</feature>
<evidence type="ECO:0000256" key="8">
    <source>
        <dbReference type="SAM" id="MobiDB-lite"/>
    </source>
</evidence>
<dbReference type="Pfam" id="PF14608">
    <property type="entry name" value="zf-CCCH_2"/>
    <property type="match status" value="4"/>
</dbReference>
<comment type="similarity">
    <text evidence="2">Belongs to the ZC3H14 family.</text>
</comment>
<sequence length="486" mass="52304">MAAVHVEENSAHATAIQNAVQSRLVEINWAPEENDTTLSDYITMMLISGKDQQAVQSELAGDLLGMSEDDPMVPEFTKWLFETATALSPAAQSQAMATAGQPEHATQDAQMDDANSTAGDAIPSGPKSMRNGAGGSRGRDKRMLGQMNRQLDRPQDVPDSLRRIKGAASGAGRINSHGAPRGPRNNGPGSGLQRMMNGRPGQGPMTPMMQPNAMMSQLDPQNQMIMMQMMEMQAQLMQQMVQGGGAGMPNMSSNRGRGGKPIFDRMDKRGQNKMRANKDQNGKDGEDQSGMDVDESAEKKAPFDTICYWNANCTNVNCAYAHQSPVAPPGTAIDMNDTCKFGAKCQNFKCAGRHPSPSILHSQQKAAAQFGGQFKQKTPCRFAPNCTRPDCPFDHSAAGGQNSAPPCRYPVCKNPNCTFSHTEGQKAMFKDKVWTANGADGSAGLDSKSDRFAKLKANEGEPEELIKPEQAQGEGPAQNMDTEISA</sequence>
<dbReference type="GO" id="GO:0008143">
    <property type="term" value="F:poly(A) binding"/>
    <property type="evidence" value="ECO:0007669"/>
    <property type="project" value="InterPro"/>
</dbReference>
<evidence type="ECO:0000256" key="7">
    <source>
        <dbReference type="ARBA" id="ARBA00023242"/>
    </source>
</evidence>
<evidence type="ECO:0000313" key="10">
    <source>
        <dbReference type="Proteomes" id="UP001303373"/>
    </source>
</evidence>
<proteinExistence type="inferred from homology"/>
<dbReference type="GO" id="GO:0008270">
    <property type="term" value="F:zinc ion binding"/>
    <property type="evidence" value="ECO:0007669"/>
    <property type="project" value="UniProtKB-KW"/>
</dbReference>
<keyword evidence="7" id="KW-0539">Nucleus</keyword>
<feature type="compositionally biased region" description="Basic and acidic residues" evidence="8">
    <location>
        <begin position="262"/>
        <end position="286"/>
    </location>
</feature>
<dbReference type="Proteomes" id="UP001303373">
    <property type="component" value="Chromosome 4"/>
</dbReference>
<dbReference type="PANTHER" id="PTHR14738">
    <property type="entry name" value="ZINC FINGER CCCH DOMAIN-CONTAINING PROTEIN 14"/>
    <property type="match status" value="1"/>
</dbReference>
<dbReference type="Gene3D" id="4.10.1000.40">
    <property type="match status" value="1"/>
</dbReference>
<gene>
    <name evidence="9" type="ORF">R9X50_00310300</name>
</gene>
<feature type="region of interest" description="Disordered" evidence="8">
    <location>
        <begin position="168"/>
        <end position="201"/>
    </location>
</feature>
<dbReference type="Gene3D" id="1.10.340.40">
    <property type="entry name" value="Nuclear abundant poly(A) RNA-bind protein 2, N-terminal domain"/>
    <property type="match status" value="1"/>
</dbReference>
<evidence type="ECO:0000256" key="4">
    <source>
        <dbReference type="ARBA" id="ARBA00022737"/>
    </source>
</evidence>
<keyword evidence="5" id="KW-0863">Zinc-finger</keyword>
<dbReference type="PANTHER" id="PTHR14738:SF29">
    <property type="entry name" value="ZINC FINGER CCCH DOMAIN-CONTAINING PROTEIN 14"/>
    <property type="match status" value="1"/>
</dbReference>
<protein>
    <recommendedName>
        <fullName evidence="11">C3H1-type domain-containing protein</fullName>
    </recommendedName>
</protein>
<evidence type="ECO:0000256" key="2">
    <source>
        <dbReference type="ARBA" id="ARBA00008423"/>
    </source>
</evidence>
<organism evidence="9 10">
    <name type="scientific">Acrodontium crateriforme</name>
    <dbReference type="NCBI Taxonomy" id="150365"/>
    <lineage>
        <taxon>Eukaryota</taxon>
        <taxon>Fungi</taxon>
        <taxon>Dikarya</taxon>
        <taxon>Ascomycota</taxon>
        <taxon>Pezizomycotina</taxon>
        <taxon>Dothideomycetes</taxon>
        <taxon>Dothideomycetidae</taxon>
        <taxon>Mycosphaerellales</taxon>
        <taxon>Teratosphaeriaceae</taxon>
        <taxon>Acrodontium</taxon>
    </lineage>
</organism>
<accession>A0AAQ3M2U1</accession>
<dbReference type="InterPro" id="IPR040366">
    <property type="entry name" value="Nab2/ZC3H14"/>
</dbReference>
<keyword evidence="4" id="KW-0677">Repeat</keyword>
<dbReference type="AlphaFoldDB" id="A0AAQ3M2U1"/>
<keyword evidence="10" id="KW-1185">Reference proteome</keyword>
<name>A0AAQ3M2U1_9PEZI</name>
<keyword evidence="3" id="KW-0479">Metal-binding</keyword>
<evidence type="ECO:0000313" key="9">
    <source>
        <dbReference type="EMBL" id="WPH00279.1"/>
    </source>
</evidence>
<reference evidence="9 10" key="1">
    <citation type="submission" date="2023-11" db="EMBL/GenBank/DDBJ databases">
        <title>An acidophilic fungus is an integral part of prey digestion in a carnivorous sundew plant.</title>
        <authorList>
            <person name="Tsai I.J."/>
        </authorList>
    </citation>
    <scope>NUCLEOTIDE SEQUENCE [LARGE SCALE GENOMIC DNA]</scope>
    <source>
        <strain evidence="9">169a</strain>
    </source>
</reference>
<feature type="region of interest" description="Disordered" evidence="8">
    <location>
        <begin position="92"/>
        <end position="141"/>
    </location>
</feature>
<feature type="compositionally biased region" description="Basic and acidic residues" evidence="8">
    <location>
        <begin position="456"/>
        <end position="467"/>
    </location>
</feature>
<keyword evidence="6" id="KW-0862">Zinc</keyword>
<dbReference type="GO" id="GO:0005634">
    <property type="term" value="C:nucleus"/>
    <property type="evidence" value="ECO:0007669"/>
    <property type="project" value="UniProtKB-SubCell"/>
</dbReference>
<evidence type="ECO:0008006" key="11">
    <source>
        <dbReference type="Google" id="ProtNLM"/>
    </source>
</evidence>
<evidence type="ECO:0000256" key="6">
    <source>
        <dbReference type="ARBA" id="ARBA00022833"/>
    </source>
</evidence>
<evidence type="ECO:0000256" key="3">
    <source>
        <dbReference type="ARBA" id="ARBA00022723"/>
    </source>
</evidence>
<dbReference type="InterPro" id="IPR043094">
    <property type="entry name" value="Nab2/ZC3H14_N_sf"/>
</dbReference>
<dbReference type="EMBL" id="CP138583">
    <property type="protein sequence ID" value="WPH00279.1"/>
    <property type="molecule type" value="Genomic_DNA"/>
</dbReference>
<dbReference type="GO" id="GO:0005737">
    <property type="term" value="C:cytoplasm"/>
    <property type="evidence" value="ECO:0007669"/>
    <property type="project" value="TreeGrafter"/>
</dbReference>